<keyword evidence="3 10" id="KW-0813">Transport</keyword>
<dbReference type="InterPro" id="IPR002067">
    <property type="entry name" value="MCP"/>
</dbReference>
<sequence>MAAVRVDKSSGAAGAAPRLPEKRVAPFWTGGASACVAAVVTHPLDTMKVRLQTSTTNASLVITAANIIRQEGLMTLYSGLSASLLRQATYSTSRFGVYDTLKPMLGTDEKGNSSIMAQLTAAVAGGFIGGIVGSPADLTNVRMQNDGRLPPAEKRNYKNAVDGLFKIARDEGGLGLFRGIGPNVTRGVLMTASQVATYDAIKQSLLDTPYFNDNITTHFMSSTLAGFIATTVTSPIDVIKTRLMSAKPGIYESTADAFIKIVRSEGPMALFKGWRPAFVRLGTHTIATFMVYEQIKSWAFRSQPE</sequence>
<keyword evidence="5" id="KW-0677">Repeat</keyword>
<dbReference type="Proteomes" id="UP000317494">
    <property type="component" value="Unassembled WGS sequence"/>
</dbReference>
<dbReference type="PROSITE" id="PS51257">
    <property type="entry name" value="PROKAR_LIPOPROTEIN"/>
    <property type="match status" value="1"/>
</dbReference>
<dbReference type="InterPro" id="IPR018108">
    <property type="entry name" value="MCP_transmembrane"/>
</dbReference>
<evidence type="ECO:0000256" key="1">
    <source>
        <dbReference type="ARBA" id="ARBA00004225"/>
    </source>
</evidence>
<evidence type="ECO:0000313" key="12">
    <source>
        <dbReference type="EMBL" id="TPX46273.1"/>
    </source>
</evidence>
<comment type="caution">
    <text evidence="12">The sequence shown here is derived from an EMBL/GenBank/DDBJ whole genome shotgun (WGS) entry which is preliminary data.</text>
</comment>
<dbReference type="AlphaFoldDB" id="A0A507D473"/>
<comment type="subcellular location">
    <subcellularLocation>
        <location evidence="1">Mitochondrion membrane</location>
        <topology evidence="1">Multi-pass membrane protein</topology>
    </subcellularLocation>
</comment>
<evidence type="ECO:0000256" key="2">
    <source>
        <dbReference type="ARBA" id="ARBA00006375"/>
    </source>
</evidence>
<dbReference type="Gene3D" id="1.50.40.10">
    <property type="entry name" value="Mitochondrial carrier domain"/>
    <property type="match status" value="1"/>
</dbReference>
<evidence type="ECO:0000256" key="5">
    <source>
        <dbReference type="ARBA" id="ARBA00022737"/>
    </source>
</evidence>
<reference evidence="13 14" key="1">
    <citation type="journal article" date="2019" name="Sci. Rep.">
        <title>Comparative genomics of chytrid fungi reveal insights into the obligate biotrophic and pathogenic lifestyle of Synchytrium endobioticum.</title>
        <authorList>
            <person name="van de Vossenberg B.T.L.H."/>
            <person name="Warris S."/>
            <person name="Nguyen H.D.T."/>
            <person name="van Gent-Pelzer M.P.E."/>
            <person name="Joly D.L."/>
            <person name="van de Geest H.C."/>
            <person name="Bonants P.J.M."/>
            <person name="Smith D.S."/>
            <person name="Levesque C.A."/>
            <person name="van der Lee T.A.J."/>
        </authorList>
    </citation>
    <scope>NUCLEOTIDE SEQUENCE [LARGE SCALE GENOMIC DNA]</scope>
    <source>
        <strain evidence="11 14">LEV6574</strain>
        <strain evidence="12 13">MB42</strain>
    </source>
</reference>
<dbReference type="GO" id="GO:0055085">
    <property type="term" value="P:transmembrane transport"/>
    <property type="evidence" value="ECO:0007669"/>
    <property type="project" value="InterPro"/>
</dbReference>
<organism evidence="12 13">
    <name type="scientific">Synchytrium endobioticum</name>
    <dbReference type="NCBI Taxonomy" id="286115"/>
    <lineage>
        <taxon>Eukaryota</taxon>
        <taxon>Fungi</taxon>
        <taxon>Fungi incertae sedis</taxon>
        <taxon>Chytridiomycota</taxon>
        <taxon>Chytridiomycota incertae sedis</taxon>
        <taxon>Chytridiomycetes</taxon>
        <taxon>Synchytriales</taxon>
        <taxon>Synchytriaceae</taxon>
        <taxon>Synchytrium</taxon>
    </lineage>
</organism>
<gene>
    <name evidence="11" type="ORF">SeLEV6574_g03625</name>
    <name evidence="12" type="ORF">SeMB42_g03776</name>
</gene>
<dbReference type="OrthoDB" id="448427at2759"/>
<evidence type="ECO:0000313" key="14">
    <source>
        <dbReference type="Proteomes" id="UP000320475"/>
    </source>
</evidence>
<dbReference type="PRINTS" id="PR00784">
    <property type="entry name" value="MTUNCOUPLING"/>
</dbReference>
<evidence type="ECO:0000256" key="6">
    <source>
        <dbReference type="ARBA" id="ARBA00022989"/>
    </source>
</evidence>
<dbReference type="EMBL" id="QEAN01000140">
    <property type="protein sequence ID" value="TPX46273.1"/>
    <property type="molecule type" value="Genomic_DNA"/>
</dbReference>
<keyword evidence="7" id="KW-0496">Mitochondrion</keyword>
<feature type="repeat" description="Solcar" evidence="9">
    <location>
        <begin position="213"/>
        <end position="298"/>
    </location>
</feature>
<evidence type="ECO:0000313" key="13">
    <source>
        <dbReference type="Proteomes" id="UP000317494"/>
    </source>
</evidence>
<dbReference type="PANTHER" id="PTHR45618">
    <property type="entry name" value="MITOCHONDRIAL DICARBOXYLATE CARRIER-RELATED"/>
    <property type="match status" value="1"/>
</dbReference>
<dbReference type="EMBL" id="QEAM01000127">
    <property type="protein sequence ID" value="TPX45825.1"/>
    <property type="molecule type" value="Genomic_DNA"/>
</dbReference>
<evidence type="ECO:0000256" key="4">
    <source>
        <dbReference type="ARBA" id="ARBA00022692"/>
    </source>
</evidence>
<dbReference type="PROSITE" id="PS50920">
    <property type="entry name" value="SOLCAR"/>
    <property type="match status" value="3"/>
</dbReference>
<evidence type="ECO:0000256" key="3">
    <source>
        <dbReference type="ARBA" id="ARBA00022448"/>
    </source>
</evidence>
<accession>A0A507D473</accession>
<evidence type="ECO:0000256" key="10">
    <source>
        <dbReference type="RuleBase" id="RU000488"/>
    </source>
</evidence>
<comment type="similarity">
    <text evidence="2 10">Belongs to the mitochondrial carrier (TC 2.A.29) family.</text>
</comment>
<dbReference type="Pfam" id="PF00153">
    <property type="entry name" value="Mito_carr"/>
    <property type="match status" value="3"/>
</dbReference>
<dbReference type="STRING" id="286115.A0A507D473"/>
<keyword evidence="4 9" id="KW-0812">Transmembrane</keyword>
<feature type="repeat" description="Solcar" evidence="9">
    <location>
        <begin position="113"/>
        <end position="204"/>
    </location>
</feature>
<dbReference type="VEuPathDB" id="FungiDB:SeMB42_g03776"/>
<keyword evidence="8 9" id="KW-0472">Membrane</keyword>
<evidence type="ECO:0000256" key="7">
    <source>
        <dbReference type="ARBA" id="ARBA00023128"/>
    </source>
</evidence>
<dbReference type="Proteomes" id="UP000320475">
    <property type="component" value="Unassembled WGS sequence"/>
</dbReference>
<evidence type="ECO:0000313" key="11">
    <source>
        <dbReference type="EMBL" id="TPX45825.1"/>
    </source>
</evidence>
<protein>
    <submittedName>
        <fullName evidence="12">Uncharacterized protein</fullName>
    </submittedName>
</protein>
<name>A0A507D473_9FUNG</name>
<dbReference type="SUPFAM" id="SSF103506">
    <property type="entry name" value="Mitochondrial carrier"/>
    <property type="match status" value="1"/>
</dbReference>
<keyword evidence="6" id="KW-1133">Transmembrane helix</keyword>
<dbReference type="InterPro" id="IPR023395">
    <property type="entry name" value="MCP_dom_sf"/>
</dbReference>
<feature type="repeat" description="Solcar" evidence="9">
    <location>
        <begin position="21"/>
        <end position="104"/>
    </location>
</feature>
<proteinExistence type="inferred from homology"/>
<dbReference type="InterPro" id="IPR050391">
    <property type="entry name" value="Mito_Metabolite_Transporter"/>
</dbReference>
<evidence type="ECO:0000256" key="9">
    <source>
        <dbReference type="PROSITE-ProRule" id="PRU00282"/>
    </source>
</evidence>
<evidence type="ECO:0000256" key="8">
    <source>
        <dbReference type="ARBA" id="ARBA00023136"/>
    </source>
</evidence>
<keyword evidence="13" id="KW-1185">Reference proteome</keyword>
<dbReference type="GO" id="GO:0031966">
    <property type="term" value="C:mitochondrial membrane"/>
    <property type="evidence" value="ECO:0007669"/>
    <property type="project" value="UniProtKB-SubCell"/>
</dbReference>